<dbReference type="EMBL" id="CM037155">
    <property type="protein sequence ID" value="KAH7847721.1"/>
    <property type="molecule type" value="Genomic_DNA"/>
</dbReference>
<reference evidence="1 2" key="1">
    <citation type="journal article" date="2021" name="Hortic Res">
        <title>High-quality reference genome and annotation aids understanding of berry development for evergreen blueberry (Vaccinium darrowii).</title>
        <authorList>
            <person name="Yu J."/>
            <person name="Hulse-Kemp A.M."/>
            <person name="Babiker E."/>
            <person name="Staton M."/>
        </authorList>
    </citation>
    <scope>NUCLEOTIDE SEQUENCE [LARGE SCALE GENOMIC DNA]</scope>
    <source>
        <strain evidence="2">cv. NJ 8807/NJ 8810</strain>
        <tissue evidence="1">Young leaf</tissue>
    </source>
</reference>
<gene>
    <name evidence="1" type="ORF">Vadar_029509</name>
</gene>
<accession>A0ACB7Y2Y4</accession>
<evidence type="ECO:0000313" key="2">
    <source>
        <dbReference type="Proteomes" id="UP000828048"/>
    </source>
</evidence>
<comment type="caution">
    <text evidence="1">The sequence shown here is derived from an EMBL/GenBank/DDBJ whole genome shotgun (WGS) entry which is preliminary data.</text>
</comment>
<proteinExistence type="predicted"/>
<keyword evidence="2" id="KW-1185">Reference proteome</keyword>
<sequence>MEGRLNDSSTSGSEFQEDKSDIGSFGHDQELPRGGSTRGQFSEEGSWKSSSPNMIESPGNNRKEEKELESTKAEMNEVREENARLKTMLQKIENDYRSLQMRFIDIIQQQEPKNGNSSSNNNNKSALSHENMEEPELVSLRLGTSPREPKRDERNTTSSSSKTREDHSDHRRLKESLKLGLDYNLEGSKSDCVEMVALDRSPENSVEEITKEEEAAGETWPPSKVLKTVRSNGEDEISQQASVKRARVSVRARCDTPTMHDGCQWRKYGQKIAKGNPCPRAYYRCTVAAACPVRKQVQRCAEDMSILITTYEGTHNHPLPVSATAMASTTSAVASMLISGSSTSQPGLLPQAATTTTASATNNLHGLNFTLSDNSRTRPFHFPNTSSVQPFPTITLDLTSNTPSHHSNLYSSIFPQSPKYPSNSLSFSSESNMVPTIWGNGYLKNGYNSTSNIGSVIFGRSPSQLLDQFNNYQKNNQASSQQVLTETLTKAITSDPSFRSVIAAAISSLAAEGDGNQGGGEGIGQKLKWGETIQAINSNPLAPNGKLISASNFLSQQTPLPFSLSKNHSKDAASRDQMN</sequence>
<organism evidence="1 2">
    <name type="scientific">Vaccinium darrowii</name>
    <dbReference type="NCBI Taxonomy" id="229202"/>
    <lineage>
        <taxon>Eukaryota</taxon>
        <taxon>Viridiplantae</taxon>
        <taxon>Streptophyta</taxon>
        <taxon>Embryophyta</taxon>
        <taxon>Tracheophyta</taxon>
        <taxon>Spermatophyta</taxon>
        <taxon>Magnoliopsida</taxon>
        <taxon>eudicotyledons</taxon>
        <taxon>Gunneridae</taxon>
        <taxon>Pentapetalae</taxon>
        <taxon>asterids</taxon>
        <taxon>Ericales</taxon>
        <taxon>Ericaceae</taxon>
        <taxon>Vaccinioideae</taxon>
        <taxon>Vaccinieae</taxon>
        <taxon>Vaccinium</taxon>
    </lineage>
</organism>
<name>A0ACB7Y2Y4_9ERIC</name>
<dbReference type="Proteomes" id="UP000828048">
    <property type="component" value="Chromosome 5"/>
</dbReference>
<evidence type="ECO:0000313" key="1">
    <source>
        <dbReference type="EMBL" id="KAH7847721.1"/>
    </source>
</evidence>
<protein>
    <submittedName>
        <fullName evidence="1">Uncharacterized protein</fullName>
    </submittedName>
</protein>